<keyword evidence="3" id="KW-1185">Reference proteome</keyword>
<dbReference type="PANTHER" id="PTHR30390:SF7">
    <property type="entry name" value="PHOSPHOHEPTOSE ISOMERASE"/>
    <property type="match status" value="1"/>
</dbReference>
<dbReference type="InterPro" id="IPR050099">
    <property type="entry name" value="SIS_GmhA/DiaA_subfam"/>
</dbReference>
<organism evidence="2 3">
    <name type="scientific">Alkalibacterium olivapovliticus</name>
    <dbReference type="NCBI Taxonomy" id="99907"/>
    <lineage>
        <taxon>Bacteria</taxon>
        <taxon>Bacillati</taxon>
        <taxon>Bacillota</taxon>
        <taxon>Bacilli</taxon>
        <taxon>Lactobacillales</taxon>
        <taxon>Carnobacteriaceae</taxon>
        <taxon>Alkalibacterium</taxon>
    </lineage>
</organism>
<dbReference type="Proteomes" id="UP000238205">
    <property type="component" value="Unassembled WGS sequence"/>
</dbReference>
<gene>
    <name evidence="2" type="ORF">CLV38_11159</name>
</gene>
<dbReference type="CDD" id="cd05013">
    <property type="entry name" value="SIS_RpiR"/>
    <property type="match status" value="1"/>
</dbReference>
<dbReference type="SUPFAM" id="SSF53697">
    <property type="entry name" value="SIS domain"/>
    <property type="match status" value="1"/>
</dbReference>
<name>A0A2T0W748_9LACT</name>
<dbReference type="EMBL" id="PVTO01000011">
    <property type="protein sequence ID" value="PRY82509.1"/>
    <property type="molecule type" value="Genomic_DNA"/>
</dbReference>
<dbReference type="Pfam" id="PF13580">
    <property type="entry name" value="SIS_2"/>
    <property type="match status" value="1"/>
</dbReference>
<dbReference type="PROSITE" id="PS51464">
    <property type="entry name" value="SIS"/>
    <property type="match status" value="1"/>
</dbReference>
<feature type="domain" description="SIS" evidence="1">
    <location>
        <begin position="30"/>
        <end position="215"/>
    </location>
</feature>
<protein>
    <submittedName>
        <fullName evidence="2">Putative phosphosugar-binding protein</fullName>
    </submittedName>
</protein>
<comment type="caution">
    <text evidence="2">The sequence shown here is derived from an EMBL/GenBank/DDBJ whole genome shotgun (WGS) entry which is preliminary data.</text>
</comment>
<dbReference type="PANTHER" id="PTHR30390">
    <property type="entry name" value="SEDOHEPTULOSE 7-PHOSPHATE ISOMERASE / DNAA INITIATOR-ASSOCIATING FACTOR FOR REPLICATION INITIATION"/>
    <property type="match status" value="1"/>
</dbReference>
<dbReference type="GO" id="GO:0097367">
    <property type="term" value="F:carbohydrate derivative binding"/>
    <property type="evidence" value="ECO:0007669"/>
    <property type="project" value="InterPro"/>
</dbReference>
<dbReference type="NCBIfam" id="NF002805">
    <property type="entry name" value="PRK02947.1"/>
    <property type="match status" value="1"/>
</dbReference>
<proteinExistence type="predicted"/>
<sequence length="245" mass="26808">MFDYFDGIKELLSIVEKEEKESIEQAVDCLVEAVENKQAIFAFGASHAGILTQELYYRAGGLMTVNPIFGNSILLDVEPVTHTSKMERLVGYGTLLADNTPFKEGDVLIVHSVSGRNPVSIELAMEAQKKGVTTIGLTNLTYSKTVDSRHPSGKNLYAFSDIVIDNHGDVGDSMCEIDGLDMRVGPSSTVVGATIVNTLVVETVKKLKVNGLDNPPIFYSANLDAGDELNEKLIKEYKDSIHYKF</sequence>
<dbReference type="InterPro" id="IPR035472">
    <property type="entry name" value="RpiR-like_SIS"/>
</dbReference>
<reference evidence="2 3" key="1">
    <citation type="submission" date="2018-03" db="EMBL/GenBank/DDBJ databases">
        <title>Genomic Encyclopedia of Archaeal and Bacterial Type Strains, Phase II (KMG-II): from individual species to whole genera.</title>
        <authorList>
            <person name="Goeker M."/>
        </authorList>
    </citation>
    <scope>NUCLEOTIDE SEQUENCE [LARGE SCALE GENOMIC DNA]</scope>
    <source>
        <strain evidence="2 3">DSM 13175</strain>
    </source>
</reference>
<dbReference type="InterPro" id="IPR001347">
    <property type="entry name" value="SIS_dom"/>
</dbReference>
<dbReference type="InterPro" id="IPR046348">
    <property type="entry name" value="SIS_dom_sf"/>
</dbReference>
<dbReference type="AlphaFoldDB" id="A0A2T0W748"/>
<evidence type="ECO:0000313" key="3">
    <source>
        <dbReference type="Proteomes" id="UP000238205"/>
    </source>
</evidence>
<evidence type="ECO:0000259" key="1">
    <source>
        <dbReference type="PROSITE" id="PS51464"/>
    </source>
</evidence>
<dbReference type="RefSeq" id="WP_106193328.1">
    <property type="nucleotide sequence ID" value="NZ_PVTO01000011.1"/>
</dbReference>
<dbReference type="GO" id="GO:1901135">
    <property type="term" value="P:carbohydrate derivative metabolic process"/>
    <property type="evidence" value="ECO:0007669"/>
    <property type="project" value="InterPro"/>
</dbReference>
<dbReference type="OrthoDB" id="9805185at2"/>
<accession>A0A2T0W748</accession>
<evidence type="ECO:0000313" key="2">
    <source>
        <dbReference type="EMBL" id="PRY82509.1"/>
    </source>
</evidence>
<dbReference type="Gene3D" id="3.40.50.10490">
    <property type="entry name" value="Glucose-6-phosphate isomerase like protein, domain 1"/>
    <property type="match status" value="1"/>
</dbReference>